<feature type="domain" description="HTH gntR-type" evidence="6">
    <location>
        <begin position="21"/>
        <end position="89"/>
    </location>
</feature>
<dbReference type="InterPro" id="IPR000524">
    <property type="entry name" value="Tscrpt_reg_HTH_GntR"/>
</dbReference>
<dbReference type="Gene3D" id="1.10.10.10">
    <property type="entry name" value="Winged helix-like DNA-binding domain superfamily/Winged helix DNA-binding domain"/>
    <property type="match status" value="1"/>
</dbReference>
<protein>
    <submittedName>
        <fullName evidence="7">HTH-type transcriptional regulatory protein GabR</fullName>
    </submittedName>
</protein>
<keyword evidence="8" id="KW-1185">Reference proteome</keyword>
<dbReference type="Gene3D" id="3.40.640.10">
    <property type="entry name" value="Type I PLP-dependent aspartate aminotransferase-like (Major domain)"/>
    <property type="match status" value="1"/>
</dbReference>
<evidence type="ECO:0000313" key="7">
    <source>
        <dbReference type="EMBL" id="EXI90647.1"/>
    </source>
</evidence>
<evidence type="ECO:0000259" key="6">
    <source>
        <dbReference type="PROSITE" id="PS50949"/>
    </source>
</evidence>
<dbReference type="STRING" id="1454004.AW11_00504"/>
<dbReference type="PANTHER" id="PTHR46577">
    <property type="entry name" value="HTH-TYPE TRANSCRIPTIONAL REGULATORY PROTEIN GABR"/>
    <property type="match status" value="1"/>
</dbReference>
<dbReference type="SUPFAM" id="SSF53383">
    <property type="entry name" value="PLP-dependent transferases"/>
    <property type="match status" value="1"/>
</dbReference>
<comment type="similarity">
    <text evidence="1">In the C-terminal section; belongs to the class-I pyridoxal-phosphate-dependent aminotransferase family.</text>
</comment>
<dbReference type="InterPro" id="IPR015421">
    <property type="entry name" value="PyrdxlP-dep_Trfase_major"/>
</dbReference>
<dbReference type="Pfam" id="PF00155">
    <property type="entry name" value="Aminotran_1_2"/>
    <property type="match status" value="1"/>
</dbReference>
<evidence type="ECO:0000256" key="1">
    <source>
        <dbReference type="ARBA" id="ARBA00005384"/>
    </source>
</evidence>
<reference evidence="7" key="1">
    <citation type="submission" date="2014-02" db="EMBL/GenBank/DDBJ databases">
        <title>Expanding our view of genomic diversity in Candidatus Accumulibacter clades.</title>
        <authorList>
            <person name="Skennerton C.T."/>
            <person name="Barr J.J."/>
            <person name="Slater F.R."/>
            <person name="Bond P.L."/>
            <person name="Tyson G.W."/>
        </authorList>
    </citation>
    <scope>NUCLEOTIDE SEQUENCE [LARGE SCALE GENOMIC DNA]</scope>
</reference>
<dbReference type="PROSITE" id="PS50949">
    <property type="entry name" value="HTH_GNTR"/>
    <property type="match status" value="1"/>
</dbReference>
<dbReference type="Proteomes" id="UP000022141">
    <property type="component" value="Unassembled WGS sequence"/>
</dbReference>
<keyword evidence="4" id="KW-0238">DNA-binding</keyword>
<evidence type="ECO:0000313" key="8">
    <source>
        <dbReference type="Proteomes" id="UP000022141"/>
    </source>
</evidence>
<dbReference type="EMBL" id="JEMY01000004">
    <property type="protein sequence ID" value="EXI90647.1"/>
    <property type="molecule type" value="Genomic_DNA"/>
</dbReference>
<dbReference type="GO" id="GO:0030170">
    <property type="term" value="F:pyridoxal phosphate binding"/>
    <property type="evidence" value="ECO:0007669"/>
    <property type="project" value="InterPro"/>
</dbReference>
<dbReference type="SMART" id="SM00345">
    <property type="entry name" value="HTH_GNTR"/>
    <property type="match status" value="1"/>
</dbReference>
<dbReference type="Pfam" id="PF00392">
    <property type="entry name" value="GntR"/>
    <property type="match status" value="1"/>
</dbReference>
<accession>A0A011QMU5</accession>
<name>A0A011QMU5_ACCRE</name>
<sequence>MEQGLIAELLLQYVDRQAPTVKLRVRVYLALRNAIMDRSLSPGTKLPSTRILAQELGMGRNTVVRAYEQLLVEGYLEGRIGDGTYVSEAVSSGLKAPAQKRPLDTGRHTLSRRGKAVAASVTSSIVQRGAFMPGIPDVDLFPFSIWRRLLAKYLRVEQSHLLNYSHTAYGPLRVALANYLRVTRMMHVDPKQVVIVNGSHQAIDLCARMLADHGERAWIEDPGYWGARNVLAAAGLQVTPIAVDEKGIAPTIEDWSLPPRLIFTSPSSQYPTGTVLSLERRLQLLERADIADSWIIEDDYDNELRYHERPLASLFGLSDKQRVIYLGTLSKVMFPGMRLAYLVVPEGLIDAFVTGNSELHRGGRLPEQAALAEFIDEGYFTSHIKRMRGIYAERRDALKETMSARLGGAVAPSGGHGGLQLLYRFCQPVDDERVAAEALAEGIICRPLSMYYLDQERRQPGLNLGFAAVPVERIAPAAATLAAIIERNLTRSRQATAGQEPPVISSAHCG</sequence>
<gene>
    <name evidence="7" type="primary">gabR_2</name>
    <name evidence="7" type="ORF">AW11_00504</name>
</gene>
<dbReference type="eggNOG" id="COG1167">
    <property type="taxonomic scope" value="Bacteria"/>
</dbReference>
<dbReference type="InterPro" id="IPR051446">
    <property type="entry name" value="HTH_trans_reg/aminotransferase"/>
</dbReference>
<dbReference type="InterPro" id="IPR036388">
    <property type="entry name" value="WH-like_DNA-bd_sf"/>
</dbReference>
<evidence type="ECO:0000256" key="5">
    <source>
        <dbReference type="ARBA" id="ARBA00023163"/>
    </source>
</evidence>
<dbReference type="CDD" id="cd00609">
    <property type="entry name" value="AAT_like"/>
    <property type="match status" value="1"/>
</dbReference>
<dbReference type="GO" id="GO:0003677">
    <property type="term" value="F:DNA binding"/>
    <property type="evidence" value="ECO:0007669"/>
    <property type="project" value="UniProtKB-KW"/>
</dbReference>
<keyword evidence="2" id="KW-0663">Pyridoxal phosphate</keyword>
<keyword evidence="5" id="KW-0804">Transcription</keyword>
<dbReference type="InterPro" id="IPR004839">
    <property type="entry name" value="Aminotransferase_I/II_large"/>
</dbReference>
<dbReference type="InterPro" id="IPR015424">
    <property type="entry name" value="PyrdxlP-dep_Trfase"/>
</dbReference>
<dbReference type="InterPro" id="IPR036390">
    <property type="entry name" value="WH_DNA-bd_sf"/>
</dbReference>
<dbReference type="PANTHER" id="PTHR46577:SF1">
    <property type="entry name" value="HTH-TYPE TRANSCRIPTIONAL REGULATORY PROTEIN GABR"/>
    <property type="match status" value="1"/>
</dbReference>
<evidence type="ECO:0000256" key="4">
    <source>
        <dbReference type="ARBA" id="ARBA00023125"/>
    </source>
</evidence>
<dbReference type="AlphaFoldDB" id="A0A011QMU5"/>
<dbReference type="CDD" id="cd07377">
    <property type="entry name" value="WHTH_GntR"/>
    <property type="match status" value="1"/>
</dbReference>
<organism evidence="7 8">
    <name type="scientific">Accumulibacter regalis</name>
    <dbReference type="NCBI Taxonomy" id="522306"/>
    <lineage>
        <taxon>Bacteria</taxon>
        <taxon>Pseudomonadati</taxon>
        <taxon>Pseudomonadota</taxon>
        <taxon>Betaproteobacteria</taxon>
        <taxon>Candidatus Accumulibacter</taxon>
    </lineage>
</organism>
<dbReference type="GO" id="GO:0003700">
    <property type="term" value="F:DNA-binding transcription factor activity"/>
    <property type="evidence" value="ECO:0007669"/>
    <property type="project" value="InterPro"/>
</dbReference>
<evidence type="ECO:0000256" key="2">
    <source>
        <dbReference type="ARBA" id="ARBA00022898"/>
    </source>
</evidence>
<dbReference type="SUPFAM" id="SSF46785">
    <property type="entry name" value="Winged helix' DNA-binding domain"/>
    <property type="match status" value="1"/>
</dbReference>
<evidence type="ECO:0000256" key="3">
    <source>
        <dbReference type="ARBA" id="ARBA00023015"/>
    </source>
</evidence>
<dbReference type="PRINTS" id="PR00035">
    <property type="entry name" value="HTHGNTR"/>
</dbReference>
<comment type="caution">
    <text evidence="7">The sequence shown here is derived from an EMBL/GenBank/DDBJ whole genome shotgun (WGS) entry which is preliminary data.</text>
</comment>
<keyword evidence="3" id="KW-0805">Transcription regulation</keyword>
<dbReference type="PATRIC" id="fig|1454004.3.peg.522"/>
<proteinExistence type="inferred from homology"/>